<keyword evidence="5" id="KW-1185">Reference proteome</keyword>
<keyword evidence="2" id="KW-0548">Nucleotidyltransferase</keyword>
<dbReference type="EC" id="2.7.7.7" evidence="1"/>
<dbReference type="EMBL" id="JBEVCJ010000011">
    <property type="protein sequence ID" value="MET1255565.1"/>
    <property type="molecule type" value="Genomic_DNA"/>
</dbReference>
<dbReference type="PANTHER" id="PTHR11669">
    <property type="entry name" value="REPLICATION FACTOR C / DNA POLYMERASE III GAMMA-TAU SUBUNIT"/>
    <property type="match status" value="1"/>
</dbReference>
<evidence type="ECO:0000256" key="3">
    <source>
        <dbReference type="ARBA" id="ARBA00049244"/>
    </source>
</evidence>
<dbReference type="SUPFAM" id="SSF52540">
    <property type="entry name" value="P-loop containing nucleoside triphosphate hydrolases"/>
    <property type="match status" value="1"/>
</dbReference>
<protein>
    <recommendedName>
        <fullName evidence="1">DNA-directed DNA polymerase</fullName>
        <ecNumber evidence="1">2.7.7.7</ecNumber>
    </recommendedName>
</protein>
<comment type="caution">
    <text evidence="4">The sequence shown here is derived from an EMBL/GenBank/DDBJ whole genome shotgun (WGS) entry which is preliminary data.</text>
</comment>
<proteinExistence type="predicted"/>
<dbReference type="Proteomes" id="UP001548189">
    <property type="component" value="Unassembled WGS sequence"/>
</dbReference>
<evidence type="ECO:0000256" key="1">
    <source>
        <dbReference type="ARBA" id="ARBA00012417"/>
    </source>
</evidence>
<dbReference type="InterPro" id="IPR027417">
    <property type="entry name" value="P-loop_NTPase"/>
</dbReference>
<reference evidence="4 5" key="1">
    <citation type="submission" date="2024-06" db="EMBL/GenBank/DDBJ databases">
        <authorList>
            <person name="Li F."/>
        </authorList>
    </citation>
    <scope>NUCLEOTIDE SEQUENCE [LARGE SCALE GENOMIC DNA]</scope>
    <source>
        <strain evidence="4 5">GXAS 311</strain>
    </source>
</reference>
<keyword evidence="2" id="KW-0239">DNA-directed DNA polymerase</keyword>
<organism evidence="4 5">
    <name type="scientific">Aliikangiella maris</name>
    <dbReference type="NCBI Taxonomy" id="3162458"/>
    <lineage>
        <taxon>Bacteria</taxon>
        <taxon>Pseudomonadati</taxon>
        <taxon>Pseudomonadota</taxon>
        <taxon>Gammaproteobacteria</taxon>
        <taxon>Oceanospirillales</taxon>
        <taxon>Pleioneaceae</taxon>
        <taxon>Aliikangiella</taxon>
    </lineage>
</organism>
<evidence type="ECO:0000313" key="5">
    <source>
        <dbReference type="Proteomes" id="UP001548189"/>
    </source>
</evidence>
<gene>
    <name evidence="4" type="ORF">ABVT43_10535</name>
</gene>
<dbReference type="PANTHER" id="PTHR11669:SF8">
    <property type="entry name" value="DNA POLYMERASE III SUBUNIT DELTA"/>
    <property type="match status" value="1"/>
</dbReference>
<dbReference type="Gene3D" id="3.40.50.300">
    <property type="entry name" value="P-loop containing nucleotide triphosphate hydrolases"/>
    <property type="match status" value="1"/>
</dbReference>
<dbReference type="InterPro" id="IPR050238">
    <property type="entry name" value="DNA_Rep/Repair_Clamp_Loader"/>
</dbReference>
<dbReference type="Pfam" id="PF13177">
    <property type="entry name" value="DNA_pol3_delta2"/>
    <property type="match status" value="1"/>
</dbReference>
<comment type="catalytic activity">
    <reaction evidence="3">
        <text>DNA(n) + a 2'-deoxyribonucleoside 5'-triphosphate = DNA(n+1) + diphosphate</text>
        <dbReference type="Rhea" id="RHEA:22508"/>
        <dbReference type="Rhea" id="RHEA-COMP:17339"/>
        <dbReference type="Rhea" id="RHEA-COMP:17340"/>
        <dbReference type="ChEBI" id="CHEBI:33019"/>
        <dbReference type="ChEBI" id="CHEBI:61560"/>
        <dbReference type="ChEBI" id="CHEBI:173112"/>
        <dbReference type="EC" id="2.7.7.7"/>
    </reaction>
</comment>
<keyword evidence="2" id="KW-0808">Transferase</keyword>
<evidence type="ECO:0000256" key="2">
    <source>
        <dbReference type="ARBA" id="ARBA00022932"/>
    </source>
</evidence>
<accession>A0ABV2BUH4</accession>
<dbReference type="RefSeq" id="WP_353896150.1">
    <property type="nucleotide sequence ID" value="NZ_JBEVCJ010000011.1"/>
</dbReference>
<evidence type="ECO:0000313" key="4">
    <source>
        <dbReference type="EMBL" id="MET1255565.1"/>
    </source>
</evidence>
<sequence>MTNMDYPWFAELAQKLITAHENQRLPHGLLIAAPKLSGKSNFARLLAKRLLCQATAKIQSACEQCKSCLLFNAATHPDFYLIDKLVDNKGVQKKSIGIEQIRELSDKLNDTPQMGGWRVAIVQSVSAMTRASFNALLKTLEEPKKQTLLILLADNAQIVPATIRSRCQLMSPVLNESLILPWLIDTTGVDKNTAEIALSACYMAPLAALAYIENDGAKQRASVFKLLDDILVNSLTPQDFIQQVNELAETEIVELIAEYLHQISKHKVSALHTKYDAIPDKSLHQIYAKVLEFNRALLFSSNLQFQIQIEAILLLWFELGRKIKGQSKV</sequence>
<name>A0ABV2BUH4_9GAMM</name>